<dbReference type="RefSeq" id="WP_063071921.1">
    <property type="nucleotide sequence ID" value="NZ_LQXA01000035.1"/>
</dbReference>
<accession>A0A154V0P9</accession>
<feature type="compositionally biased region" description="Low complexity" evidence="1">
    <location>
        <begin position="38"/>
        <end position="54"/>
    </location>
</feature>
<evidence type="ECO:0000256" key="1">
    <source>
        <dbReference type="SAM" id="MobiDB-lite"/>
    </source>
</evidence>
<dbReference type="AlphaFoldDB" id="A0A154V0P9"/>
<dbReference type="EMBL" id="LQXA01000035">
    <property type="protein sequence ID" value="KZC94877.1"/>
    <property type="molecule type" value="Genomic_DNA"/>
</dbReference>
<name>A0A154V0P9_9MICO</name>
<sequence length="143" mass="14969">MGMFEVVLARPNDVDRLWSLLVEDHRERAATTRPTSSPAPGAADGDAGGAADPDPVDVVVAGLPAAEHAPADALPLLEARRDRIVALVSDPGRPVLLAYSGIRAVGFALLDRNGVDGRAFTSAGWRGLGVEEEIRAAAPMLLR</sequence>
<evidence type="ECO:0000313" key="3">
    <source>
        <dbReference type="Proteomes" id="UP000076218"/>
    </source>
</evidence>
<dbReference type="Proteomes" id="UP000076218">
    <property type="component" value="Unassembled WGS sequence"/>
</dbReference>
<proteinExistence type="predicted"/>
<comment type="caution">
    <text evidence="2">The sequence shown here is derived from an EMBL/GenBank/DDBJ whole genome shotgun (WGS) entry which is preliminary data.</text>
</comment>
<evidence type="ECO:0000313" key="2">
    <source>
        <dbReference type="EMBL" id="KZC94877.1"/>
    </source>
</evidence>
<protein>
    <submittedName>
        <fullName evidence="2">Uncharacterized protein</fullName>
    </submittedName>
</protein>
<reference evidence="2 3" key="1">
    <citation type="submission" date="2016-01" db="EMBL/GenBank/DDBJ databases">
        <title>Draft genome sequence of Clavibacter michiganensis subsp. tessellarius DOAB 609.</title>
        <authorList>
            <person name="Tambong J.T."/>
        </authorList>
    </citation>
    <scope>NUCLEOTIDE SEQUENCE [LARGE SCALE GENOMIC DNA]</scope>
    <source>
        <strain evidence="2 3">DOAB 609</strain>
    </source>
</reference>
<gene>
    <name evidence="2" type="ORF">AWH51_11940</name>
</gene>
<dbReference type="OrthoDB" id="5124230at2"/>
<organism evidence="2 3">
    <name type="scientific">Clavibacter tessellarius</name>
    <dbReference type="NCBI Taxonomy" id="31965"/>
    <lineage>
        <taxon>Bacteria</taxon>
        <taxon>Bacillati</taxon>
        <taxon>Actinomycetota</taxon>
        <taxon>Actinomycetes</taxon>
        <taxon>Micrococcales</taxon>
        <taxon>Microbacteriaceae</taxon>
        <taxon>Clavibacter</taxon>
    </lineage>
</organism>
<feature type="region of interest" description="Disordered" evidence="1">
    <location>
        <begin position="28"/>
        <end position="54"/>
    </location>
</feature>